<dbReference type="InterPro" id="IPR037107">
    <property type="entry name" value="Put_OMP_sf"/>
</dbReference>
<reference evidence="3" key="1">
    <citation type="journal article" date="2019" name="Int. J. Syst. Evol. Microbiol.">
        <title>The Global Catalogue of Microorganisms (GCM) 10K type strain sequencing project: providing services to taxonomists for standard genome sequencing and annotation.</title>
        <authorList>
            <consortium name="The Broad Institute Genomics Platform"/>
            <consortium name="The Broad Institute Genome Sequencing Center for Infectious Disease"/>
            <person name="Wu L."/>
            <person name="Ma J."/>
        </authorList>
    </citation>
    <scope>NUCLEOTIDE SEQUENCE [LARGE SCALE GENOMIC DNA]</scope>
    <source>
        <strain evidence="3">CGMCC 1.15341</strain>
    </source>
</reference>
<comment type="caution">
    <text evidence="2">The sequence shown here is derived from an EMBL/GenBank/DDBJ whole genome shotgun (WGS) entry which is preliminary data.</text>
</comment>
<dbReference type="EMBL" id="BMIJ01000001">
    <property type="protein sequence ID" value="GGB80325.1"/>
    <property type="molecule type" value="Genomic_DNA"/>
</dbReference>
<proteinExistence type="predicted"/>
<dbReference type="Gene3D" id="2.40.128.140">
    <property type="entry name" value="Outer membrane protein"/>
    <property type="match status" value="1"/>
</dbReference>
<dbReference type="Proteomes" id="UP000629025">
    <property type="component" value="Unassembled WGS sequence"/>
</dbReference>
<organism evidence="2 3">
    <name type="scientific">Marinobacterium zhoushanense</name>
    <dbReference type="NCBI Taxonomy" id="1679163"/>
    <lineage>
        <taxon>Bacteria</taxon>
        <taxon>Pseudomonadati</taxon>
        <taxon>Pseudomonadota</taxon>
        <taxon>Gammaproteobacteria</taxon>
        <taxon>Oceanospirillales</taxon>
        <taxon>Oceanospirillaceae</taxon>
        <taxon>Marinobacterium</taxon>
    </lineage>
</organism>
<evidence type="ECO:0000313" key="2">
    <source>
        <dbReference type="EMBL" id="GGB80325.1"/>
    </source>
</evidence>
<keyword evidence="1" id="KW-0732">Signal</keyword>
<dbReference type="InterPro" id="IPR018707">
    <property type="entry name" value="LpxR"/>
</dbReference>
<keyword evidence="3" id="KW-1185">Reference proteome</keyword>
<accession>A0ABQ1JXG7</accession>
<protein>
    <submittedName>
        <fullName evidence="2">Membrane protein</fullName>
    </submittedName>
</protein>
<gene>
    <name evidence="2" type="ORF">GCM10011352_02520</name>
</gene>
<feature type="chain" id="PRO_5047320693" evidence="1">
    <location>
        <begin position="24"/>
        <end position="350"/>
    </location>
</feature>
<name>A0ABQ1JXG7_9GAMM</name>
<dbReference type="RefSeq" id="WP_229680455.1">
    <property type="nucleotide sequence ID" value="NZ_BMIJ01000001.1"/>
</dbReference>
<feature type="signal peptide" evidence="1">
    <location>
        <begin position="1"/>
        <end position="23"/>
    </location>
</feature>
<sequence length="350" mass="39525">MSAKYAALACALLLGTAPTMSRAQPGDDSWTLNLYLENDLFADTDQQYTNGVRASWVSPVIDSFIDDPAIPAWIRSANRTLSVLDPQPAKFEKEPSRRLIITLGQQMYTPADRERTTLDPDDRPYAGWLYLGFGYHTQTRHKLNSFEANLGVVGPWSLAEESQNLIHDLRGFKRFKGWDNQLHNEPGIQLIYEYKQRLLFGGLFDNFQHDLIGHAGGSLGNVATYLNTGAEYRIGYNLPLDFGTSALRTGGDNSTPMSVDPRLHNEWGIHTFLSLDGRWVLRDIFLDGNSFRDSHSVDKEPLVGDAAWGVAATWNHWKLSLARYYRSEQFRDQDGSHKFGSIALSYSFRP</sequence>
<dbReference type="Pfam" id="PF09982">
    <property type="entry name" value="LpxR"/>
    <property type="match status" value="1"/>
</dbReference>
<evidence type="ECO:0000313" key="3">
    <source>
        <dbReference type="Proteomes" id="UP000629025"/>
    </source>
</evidence>
<evidence type="ECO:0000256" key="1">
    <source>
        <dbReference type="SAM" id="SignalP"/>
    </source>
</evidence>